<dbReference type="InterPro" id="IPR001478">
    <property type="entry name" value="PDZ"/>
</dbReference>
<dbReference type="GO" id="GO:0000146">
    <property type="term" value="F:microfilament motor activity"/>
    <property type="evidence" value="ECO:0007669"/>
    <property type="project" value="TreeGrafter"/>
</dbReference>
<evidence type="ECO:0008006" key="12">
    <source>
        <dbReference type="Google" id="ProtNLM"/>
    </source>
</evidence>
<feature type="domain" description="PDZ" evidence="8">
    <location>
        <begin position="1108"/>
        <end position="1196"/>
    </location>
</feature>
<evidence type="ECO:0000313" key="10">
    <source>
        <dbReference type="EMBL" id="KAF0742881.1"/>
    </source>
</evidence>
<dbReference type="Gene3D" id="3.40.850.10">
    <property type="entry name" value="Kinesin motor domain"/>
    <property type="match status" value="1"/>
</dbReference>
<dbReference type="GO" id="GO:0051015">
    <property type="term" value="F:actin filament binding"/>
    <property type="evidence" value="ECO:0007669"/>
    <property type="project" value="TreeGrafter"/>
</dbReference>
<keyword evidence="1 6" id="KW-0547">Nucleotide-binding</keyword>
<keyword evidence="5 6" id="KW-0009">Actin-binding</keyword>
<dbReference type="GO" id="GO:0016020">
    <property type="term" value="C:membrane"/>
    <property type="evidence" value="ECO:0007669"/>
    <property type="project" value="TreeGrafter"/>
</dbReference>
<dbReference type="Gene3D" id="1.20.5.4820">
    <property type="match status" value="1"/>
</dbReference>
<dbReference type="Gene3D" id="1.20.58.530">
    <property type="match status" value="1"/>
</dbReference>
<keyword evidence="3 6" id="KW-0518">Myosin</keyword>
<dbReference type="PANTHER" id="PTHR13140">
    <property type="entry name" value="MYOSIN"/>
    <property type="match status" value="1"/>
</dbReference>
<dbReference type="EMBL" id="VJMJ01000023">
    <property type="protein sequence ID" value="KAF0742881.1"/>
    <property type="molecule type" value="Genomic_DNA"/>
</dbReference>
<dbReference type="Gene3D" id="1.10.10.820">
    <property type="match status" value="1"/>
</dbReference>
<keyword evidence="2 6" id="KW-0067">ATP-binding</keyword>
<dbReference type="PRINTS" id="PR00193">
    <property type="entry name" value="MYOSINHEAVY"/>
</dbReference>
<dbReference type="SUPFAM" id="SSF50156">
    <property type="entry name" value="PDZ domain-like"/>
    <property type="match status" value="1"/>
</dbReference>
<organism evidence="10 11">
    <name type="scientific">Aphanomyces euteiches</name>
    <dbReference type="NCBI Taxonomy" id="100861"/>
    <lineage>
        <taxon>Eukaryota</taxon>
        <taxon>Sar</taxon>
        <taxon>Stramenopiles</taxon>
        <taxon>Oomycota</taxon>
        <taxon>Saprolegniomycetes</taxon>
        <taxon>Saprolegniales</taxon>
        <taxon>Verrucalvaceae</taxon>
        <taxon>Aphanomyces</taxon>
    </lineage>
</organism>
<dbReference type="InterPro" id="IPR001609">
    <property type="entry name" value="Myosin_head_motor_dom-like"/>
</dbReference>
<dbReference type="GO" id="GO:0007015">
    <property type="term" value="P:actin filament organization"/>
    <property type="evidence" value="ECO:0007669"/>
    <property type="project" value="TreeGrafter"/>
</dbReference>
<feature type="region of interest" description="Actin-binding" evidence="6">
    <location>
        <begin position="608"/>
        <end position="630"/>
    </location>
</feature>
<proteinExistence type="inferred from homology"/>
<dbReference type="AlphaFoldDB" id="A0A6G0XRC3"/>
<dbReference type="InterPro" id="IPR036961">
    <property type="entry name" value="Kinesin_motor_dom_sf"/>
</dbReference>
<dbReference type="GO" id="GO:0016459">
    <property type="term" value="C:myosin complex"/>
    <property type="evidence" value="ECO:0007669"/>
    <property type="project" value="UniProtKB-KW"/>
</dbReference>
<sequence length="1210" mass="135707">MHAAQWNAAVIQRMLHNNKMECRLESDDSIVTVDVSNGKGIHLCNPLEQRQRGTSDLTTLVYLHEPAILNALRARYARREIYTRTGSILIAMNPFEALLLYDEATQERYIQAGQAGNTDQLPPHIFSVADMAYREMRMRRQNQSIIVSGESGAGKTETTKLMMNYLASVCALKTNDQNTDRHVRNRILDSNPILEAFGNASTLRNSNSSRFGKFIRLGFNASGALIGASVSTYLLERVRLVSPAPRERNYHIFYELCAGASPAEQSYLGLNRLFAYLQKSVRRDHAEDAAQFHITKNAMADLGLSNEQISSVMEIVAAVLHLGNLQFVPDGPSSSRFDNSSENAMAFSSKLLGISVDAIQASMTTRKIKAGLDVVAVGLTPSLAMRARDVVVKTIYTRMFDWLVERINSATNAVGATCFIGIVDIFGFEIFETNSLEQLCINFANEKLQQLFARTVFEKEQQEYIAEGVPWTWIDYPRNDDVVNLFETRPFGVFSLLDEQCVIPRGNDKQLAATCYTRLANSPAFASSKVQQGRSQFTVRHYAGSVVYSTDGFCDKNKDNVHPEALAFIKMSSHALLSSMAASAAVSSSTLKDKSASSSCTQKFQGQLKSLLGELASTNLHFVRCLKPNDGGVPGIVDESRVLDQLRCSGLLEVTQLTRLRHPVRMPHDLFLEHFGCLFAPSEPSAPANRRITSMLLSWGVVNPIVGRTKVFFDHVLLTQLHKARELRLQAAQRTVDKALVTFIHRKRQLRRIRVRAAERMLYRTLRAAVCRRKFSQKCARAQSVIARSWKKYCVRRVIRACRVLQAWIRRYLLRTALVRHVQALQATITMSKRGSTISSVRSSDYLGVFPRYTSQKPQRGSKTKMWDVRDTSSTSSSSVDQDDFYEIHWECGMLGIHFGADGPYVVAQRIHATLSTCIDIFDVSVGDRLVAVNAAPVALSPSCSYNSVMRQIATAPKPVVLSFRRAQPSPYLRVISLQSDEYEVLWSRKTFASLGIEFAWDSINQVPAVTRLDVKGPAIPGRTSVCIGDWLTHIHDSPLRGKQNKWQQQLQASSHNTLLLRFQRAGTNARRHADLLSNGDRLSDLESLCGMPEVQRWSWDPKQDTSLLHLFFTDEDKSLGLVLRQPSYRFYLEVSDIRPEGAVHRQRHIPRRAIQTGDQLVCVNHQNIRVIGHAAALAQLKYGPKPVLLTFRRTLPPCNVAAEPISQSY</sequence>
<evidence type="ECO:0000256" key="7">
    <source>
        <dbReference type="SAM" id="MobiDB-lite"/>
    </source>
</evidence>
<keyword evidence="11" id="KW-1185">Reference proteome</keyword>
<dbReference type="Gene3D" id="1.20.120.720">
    <property type="entry name" value="Myosin VI head, motor domain, U50 subdomain"/>
    <property type="match status" value="1"/>
</dbReference>
<dbReference type="InterPro" id="IPR036034">
    <property type="entry name" value="PDZ_sf"/>
</dbReference>
<keyword evidence="4 6" id="KW-0505">Motor protein</keyword>
<reference evidence="10 11" key="1">
    <citation type="submission" date="2019-07" db="EMBL/GenBank/DDBJ databases">
        <title>Genomics analysis of Aphanomyces spp. identifies a new class of oomycete effector associated with host adaptation.</title>
        <authorList>
            <person name="Gaulin E."/>
        </authorList>
    </citation>
    <scope>NUCLEOTIDE SEQUENCE [LARGE SCALE GENOMIC DNA]</scope>
    <source>
        <strain evidence="10 11">ATCC 201684</strain>
    </source>
</reference>
<dbReference type="PROSITE" id="PS50106">
    <property type="entry name" value="PDZ"/>
    <property type="match status" value="1"/>
</dbReference>
<dbReference type="GO" id="GO:0005524">
    <property type="term" value="F:ATP binding"/>
    <property type="evidence" value="ECO:0007669"/>
    <property type="project" value="UniProtKB-UniRule"/>
</dbReference>
<dbReference type="SUPFAM" id="SSF52540">
    <property type="entry name" value="P-loop containing nucleoside triphosphate hydrolases"/>
    <property type="match status" value="1"/>
</dbReference>
<dbReference type="GO" id="GO:0005737">
    <property type="term" value="C:cytoplasm"/>
    <property type="evidence" value="ECO:0007669"/>
    <property type="project" value="TreeGrafter"/>
</dbReference>
<evidence type="ECO:0000259" key="8">
    <source>
        <dbReference type="PROSITE" id="PS50106"/>
    </source>
</evidence>
<accession>A0A6G0XRC3</accession>
<dbReference type="VEuPathDB" id="FungiDB:AeMF1_020184"/>
<evidence type="ECO:0000256" key="5">
    <source>
        <dbReference type="ARBA" id="ARBA00023203"/>
    </source>
</evidence>
<evidence type="ECO:0000256" key="4">
    <source>
        <dbReference type="ARBA" id="ARBA00023175"/>
    </source>
</evidence>
<dbReference type="InterPro" id="IPR027417">
    <property type="entry name" value="P-loop_NTPase"/>
</dbReference>
<dbReference type="Proteomes" id="UP000481153">
    <property type="component" value="Unassembled WGS sequence"/>
</dbReference>
<comment type="caution">
    <text evidence="10">The sequence shown here is derived from an EMBL/GenBank/DDBJ whole genome shotgun (WGS) entry which is preliminary data.</text>
</comment>
<feature type="region of interest" description="Disordered" evidence="7">
    <location>
        <begin position="855"/>
        <end position="878"/>
    </location>
</feature>
<feature type="domain" description="Myosin motor" evidence="9">
    <location>
        <begin position="52"/>
        <end position="726"/>
    </location>
</feature>
<dbReference type="PROSITE" id="PS51456">
    <property type="entry name" value="MYOSIN_MOTOR"/>
    <property type="match status" value="1"/>
</dbReference>
<gene>
    <name evidence="10" type="ORF">Ae201684_002277</name>
</gene>
<dbReference type="SMART" id="SM00228">
    <property type="entry name" value="PDZ"/>
    <property type="match status" value="1"/>
</dbReference>
<evidence type="ECO:0000256" key="3">
    <source>
        <dbReference type="ARBA" id="ARBA00023123"/>
    </source>
</evidence>
<feature type="binding site" evidence="6">
    <location>
        <begin position="149"/>
        <end position="156"/>
    </location>
    <ligand>
        <name>ATP</name>
        <dbReference type="ChEBI" id="CHEBI:30616"/>
    </ligand>
</feature>
<protein>
    <recommendedName>
        <fullName evidence="12">Myosin motor domain-containing protein</fullName>
    </recommendedName>
</protein>
<comment type="similarity">
    <text evidence="6">Belongs to the TRAFAC class myosin-kinesin ATPase superfamily. Myosin family.</text>
</comment>
<dbReference type="Gene3D" id="2.30.42.10">
    <property type="match status" value="1"/>
</dbReference>
<dbReference type="CDD" id="cd00136">
    <property type="entry name" value="PDZ_canonical"/>
    <property type="match status" value="1"/>
</dbReference>
<evidence type="ECO:0000313" key="11">
    <source>
        <dbReference type="Proteomes" id="UP000481153"/>
    </source>
</evidence>
<evidence type="ECO:0000256" key="6">
    <source>
        <dbReference type="PROSITE-ProRule" id="PRU00782"/>
    </source>
</evidence>
<evidence type="ECO:0000256" key="2">
    <source>
        <dbReference type="ARBA" id="ARBA00022840"/>
    </source>
</evidence>
<evidence type="ECO:0000256" key="1">
    <source>
        <dbReference type="ARBA" id="ARBA00022741"/>
    </source>
</evidence>
<dbReference type="PANTHER" id="PTHR13140:SF845">
    <property type="entry name" value="MYOSIN-LIKE PROTEIN"/>
    <property type="match status" value="1"/>
</dbReference>
<evidence type="ECO:0000259" key="9">
    <source>
        <dbReference type="PROSITE" id="PS51456"/>
    </source>
</evidence>
<dbReference type="SMART" id="SM00242">
    <property type="entry name" value="MYSc"/>
    <property type="match status" value="1"/>
</dbReference>
<name>A0A6G0XRC3_9STRA</name>
<dbReference type="Pfam" id="PF00063">
    <property type="entry name" value="Myosin_head"/>
    <property type="match status" value="1"/>
</dbReference>